<feature type="compositionally biased region" description="Basic and acidic residues" evidence="2">
    <location>
        <begin position="9"/>
        <end position="23"/>
    </location>
</feature>
<evidence type="ECO:0000259" key="3">
    <source>
        <dbReference type="Pfam" id="PF05532"/>
    </source>
</evidence>
<reference evidence="4" key="1">
    <citation type="submission" date="2006-03" db="EMBL/GenBank/DDBJ databases">
        <title>Complete sequence of Plasmid1 of Psychrobacter cryohalolentis K5.</title>
        <authorList>
            <consortium name="US DOE Joint Genome Institute"/>
            <person name="Copeland A."/>
            <person name="Lucas S."/>
            <person name="Lapidus A."/>
            <person name="Barry K."/>
            <person name="Detter J.C."/>
            <person name="Glavina del Rio T."/>
            <person name="Hammon N."/>
            <person name="Israni S."/>
            <person name="Dalin E."/>
            <person name="Tice H."/>
            <person name="Pitluck S."/>
            <person name="Brettin T."/>
            <person name="Bruce D."/>
            <person name="Han C."/>
            <person name="Tapia R."/>
            <person name="Sims D.R."/>
            <person name="Gilna P."/>
            <person name="Schmutz J."/>
            <person name="Larimer F."/>
            <person name="Land M."/>
            <person name="Hauser L."/>
            <person name="Kyrpides N."/>
            <person name="Kim E."/>
            <person name="Richardson P."/>
        </authorList>
    </citation>
    <scope>NUCLEOTIDE SEQUENCE [LARGE SCALE GENOMIC DNA]</scope>
    <source>
        <strain evidence="4">K5</strain>
        <plasmid evidence="4">1</plasmid>
    </source>
</reference>
<dbReference type="InterPro" id="IPR036629">
    <property type="entry name" value="YjbJ_sf"/>
</dbReference>
<dbReference type="HOGENOM" id="CLU_135567_4_1_6"/>
<dbReference type="KEGG" id="pcr:Pcryo_2503"/>
<proteinExistence type="inferred from homology"/>
<accession>Q1Q7R0</accession>
<organism evidence="4 5">
    <name type="scientific">Psychrobacter cryohalolentis (strain ATCC BAA-1226 / DSM 17306 / VKM B-2378 / K5)</name>
    <dbReference type="NCBI Taxonomy" id="335284"/>
    <lineage>
        <taxon>Bacteria</taxon>
        <taxon>Pseudomonadati</taxon>
        <taxon>Pseudomonadota</taxon>
        <taxon>Gammaproteobacteria</taxon>
        <taxon>Moraxellales</taxon>
        <taxon>Moraxellaceae</taxon>
        <taxon>Psychrobacter</taxon>
    </lineage>
</organism>
<keyword evidence="5" id="KW-1185">Reference proteome</keyword>
<dbReference type="PANTHER" id="PTHR34977:SF1">
    <property type="entry name" value="UPF0337 PROTEIN YJBJ"/>
    <property type="match status" value="1"/>
</dbReference>
<dbReference type="PANTHER" id="PTHR34977">
    <property type="entry name" value="UPF0337 PROTEIN YJBJ"/>
    <property type="match status" value="1"/>
</dbReference>
<feature type="region of interest" description="Disordered" evidence="2">
    <location>
        <begin position="1"/>
        <end position="27"/>
    </location>
</feature>
<keyword evidence="4" id="KW-0614">Plasmid</keyword>
<dbReference type="InterPro" id="IPR008462">
    <property type="entry name" value="CsbD"/>
</dbReference>
<evidence type="ECO:0000313" key="4">
    <source>
        <dbReference type="EMBL" id="ABE76280.1"/>
    </source>
</evidence>
<dbReference type="EMBL" id="CP000324">
    <property type="protein sequence ID" value="ABE76280.1"/>
    <property type="molecule type" value="Genomic_DNA"/>
</dbReference>
<protein>
    <submittedName>
        <fullName evidence="4">CsbD-like</fullName>
    </submittedName>
</protein>
<dbReference type="InterPro" id="IPR050423">
    <property type="entry name" value="UPF0337_stress_rsp"/>
</dbReference>
<dbReference type="Proteomes" id="UP000002425">
    <property type="component" value="Plasmid 1"/>
</dbReference>
<feature type="region of interest" description="Disordered" evidence="2">
    <location>
        <begin position="70"/>
        <end position="91"/>
    </location>
</feature>
<sequence>MDNQNVNEKSMDEQYKNNQKMDNDMNNQTLKGEWNQLKGSVKQKWADLTDDDLTHIEGDRDKLVGRIQERYGHSQEDAERDVDEWRNQNKY</sequence>
<name>Q1Q7R0_PSYCK</name>
<evidence type="ECO:0000256" key="1">
    <source>
        <dbReference type="ARBA" id="ARBA00009129"/>
    </source>
</evidence>
<dbReference type="Gene3D" id="1.10.1470.10">
    <property type="entry name" value="YjbJ"/>
    <property type="match status" value="1"/>
</dbReference>
<gene>
    <name evidence="4" type="ORF">Pcryo_2503</name>
</gene>
<feature type="domain" description="CsbD-like" evidence="3">
    <location>
        <begin position="30"/>
        <end position="80"/>
    </location>
</feature>
<dbReference type="Pfam" id="PF05532">
    <property type="entry name" value="CsbD"/>
    <property type="match status" value="1"/>
</dbReference>
<geneLocation type="plasmid" evidence="4 5">
    <name>1</name>
</geneLocation>
<dbReference type="eggNOG" id="COG3237">
    <property type="taxonomic scope" value="Bacteria"/>
</dbReference>
<evidence type="ECO:0000256" key="2">
    <source>
        <dbReference type="SAM" id="MobiDB-lite"/>
    </source>
</evidence>
<comment type="similarity">
    <text evidence="1">Belongs to the UPF0337 (CsbD) family.</text>
</comment>
<dbReference type="SUPFAM" id="SSF69047">
    <property type="entry name" value="Hypothetical protein YjbJ"/>
    <property type="match status" value="1"/>
</dbReference>
<dbReference type="AlphaFoldDB" id="Q1Q7R0"/>
<evidence type="ECO:0000313" key="5">
    <source>
        <dbReference type="Proteomes" id="UP000002425"/>
    </source>
</evidence>